<protein>
    <submittedName>
        <fullName evidence="1">Uncharacterized protein</fullName>
    </submittedName>
</protein>
<dbReference type="AlphaFoldDB" id="A0A8X6XNJ7"/>
<comment type="caution">
    <text evidence="1">The sequence shown here is derived from an EMBL/GenBank/DDBJ whole genome shotgun (WGS) entry which is preliminary data.</text>
</comment>
<keyword evidence="2" id="KW-1185">Reference proteome</keyword>
<evidence type="ECO:0000313" key="1">
    <source>
        <dbReference type="EMBL" id="GFY55825.1"/>
    </source>
</evidence>
<dbReference type="Proteomes" id="UP000886998">
    <property type="component" value="Unassembled WGS sequence"/>
</dbReference>
<reference evidence="1" key="1">
    <citation type="submission" date="2020-08" db="EMBL/GenBank/DDBJ databases">
        <title>Multicomponent nature underlies the extraordinary mechanical properties of spider dragline silk.</title>
        <authorList>
            <person name="Kono N."/>
            <person name="Nakamura H."/>
            <person name="Mori M."/>
            <person name="Yoshida Y."/>
            <person name="Ohtoshi R."/>
            <person name="Malay A.D."/>
            <person name="Moran D.A.P."/>
            <person name="Tomita M."/>
            <person name="Numata K."/>
            <person name="Arakawa K."/>
        </authorList>
    </citation>
    <scope>NUCLEOTIDE SEQUENCE</scope>
</reference>
<gene>
    <name evidence="1" type="ORF">TNIN_478651</name>
</gene>
<name>A0A8X6XNJ7_9ARAC</name>
<organism evidence="1 2">
    <name type="scientific">Trichonephila inaurata madagascariensis</name>
    <dbReference type="NCBI Taxonomy" id="2747483"/>
    <lineage>
        <taxon>Eukaryota</taxon>
        <taxon>Metazoa</taxon>
        <taxon>Ecdysozoa</taxon>
        <taxon>Arthropoda</taxon>
        <taxon>Chelicerata</taxon>
        <taxon>Arachnida</taxon>
        <taxon>Araneae</taxon>
        <taxon>Araneomorphae</taxon>
        <taxon>Entelegynae</taxon>
        <taxon>Araneoidea</taxon>
        <taxon>Nephilidae</taxon>
        <taxon>Trichonephila</taxon>
        <taxon>Trichonephila inaurata</taxon>
    </lineage>
</organism>
<sequence length="117" mass="13737">MRSRSCEWQQNGAEDYGYSDRNSKITNGNTFFCPKGVGTVRASQQMSLVCTRSSVRAKKRNRRLQRRKFAYDRVKKPIIERCLPDIQLRKAIKSRVLMLCLQFGAPTRRRNDFTCER</sequence>
<accession>A0A8X6XNJ7</accession>
<dbReference type="EMBL" id="BMAV01010607">
    <property type="protein sequence ID" value="GFY55825.1"/>
    <property type="molecule type" value="Genomic_DNA"/>
</dbReference>
<proteinExistence type="predicted"/>
<evidence type="ECO:0000313" key="2">
    <source>
        <dbReference type="Proteomes" id="UP000886998"/>
    </source>
</evidence>